<name>A0A392QT20_9FABA</name>
<feature type="domain" description="Reverse transcriptase" evidence="1">
    <location>
        <begin position="64"/>
        <end position="148"/>
    </location>
</feature>
<organism evidence="2 3">
    <name type="scientific">Trifolium medium</name>
    <dbReference type="NCBI Taxonomy" id="97028"/>
    <lineage>
        <taxon>Eukaryota</taxon>
        <taxon>Viridiplantae</taxon>
        <taxon>Streptophyta</taxon>
        <taxon>Embryophyta</taxon>
        <taxon>Tracheophyta</taxon>
        <taxon>Spermatophyta</taxon>
        <taxon>Magnoliopsida</taxon>
        <taxon>eudicotyledons</taxon>
        <taxon>Gunneridae</taxon>
        <taxon>Pentapetalae</taxon>
        <taxon>rosids</taxon>
        <taxon>fabids</taxon>
        <taxon>Fabales</taxon>
        <taxon>Fabaceae</taxon>
        <taxon>Papilionoideae</taxon>
        <taxon>50 kb inversion clade</taxon>
        <taxon>NPAAA clade</taxon>
        <taxon>Hologalegina</taxon>
        <taxon>IRL clade</taxon>
        <taxon>Trifolieae</taxon>
        <taxon>Trifolium</taxon>
    </lineage>
</organism>
<dbReference type="Proteomes" id="UP000265520">
    <property type="component" value="Unassembled WGS sequence"/>
</dbReference>
<proteinExistence type="predicted"/>
<evidence type="ECO:0000313" key="3">
    <source>
        <dbReference type="Proteomes" id="UP000265520"/>
    </source>
</evidence>
<dbReference type="InterPro" id="IPR000477">
    <property type="entry name" value="RT_dom"/>
</dbReference>
<sequence length="148" mass="16506">MEEIEAIVKECDGNKSPGPDGFNFAFVKAMWILLKGQIRILFDQIHGIASLPKSFYSFFVALIPKINSPFSLSDFRPISLLGCLYKIIAKVLTARLASVMDRLVDKTQSAFLKGRHLVDGVVVVNEVVDLARRNGQSCLIFKVDFEKA</sequence>
<dbReference type="PANTHER" id="PTHR46890">
    <property type="entry name" value="NON-LTR RETROLELEMENT REVERSE TRANSCRIPTASE-LIKE PROTEIN-RELATED"/>
    <property type="match status" value="1"/>
</dbReference>
<evidence type="ECO:0000313" key="2">
    <source>
        <dbReference type="EMBL" id="MCI27533.1"/>
    </source>
</evidence>
<dbReference type="EMBL" id="LXQA010159891">
    <property type="protein sequence ID" value="MCI27533.1"/>
    <property type="molecule type" value="Genomic_DNA"/>
</dbReference>
<comment type="caution">
    <text evidence="2">The sequence shown here is derived from an EMBL/GenBank/DDBJ whole genome shotgun (WGS) entry which is preliminary data.</text>
</comment>
<dbReference type="Pfam" id="PF00078">
    <property type="entry name" value="RVT_1"/>
    <property type="match status" value="1"/>
</dbReference>
<dbReference type="InterPro" id="IPR052343">
    <property type="entry name" value="Retrotransposon-Effector_Assoc"/>
</dbReference>
<keyword evidence="2" id="KW-0548">Nucleotidyltransferase</keyword>
<keyword evidence="3" id="KW-1185">Reference proteome</keyword>
<dbReference type="AlphaFoldDB" id="A0A392QT20"/>
<dbReference type="GO" id="GO:0003964">
    <property type="term" value="F:RNA-directed DNA polymerase activity"/>
    <property type="evidence" value="ECO:0007669"/>
    <property type="project" value="UniProtKB-KW"/>
</dbReference>
<keyword evidence="2" id="KW-0695">RNA-directed DNA polymerase</keyword>
<reference evidence="2 3" key="1">
    <citation type="journal article" date="2018" name="Front. Plant Sci.">
        <title>Red Clover (Trifolium pratense) and Zigzag Clover (T. medium) - A Picture of Genomic Similarities and Differences.</title>
        <authorList>
            <person name="Dluhosova J."/>
            <person name="Istvanek J."/>
            <person name="Nedelnik J."/>
            <person name="Repkova J."/>
        </authorList>
    </citation>
    <scope>NUCLEOTIDE SEQUENCE [LARGE SCALE GENOMIC DNA]</scope>
    <source>
        <strain evidence="3">cv. 10/8</strain>
        <tissue evidence="2">Leaf</tissue>
    </source>
</reference>
<evidence type="ECO:0000259" key="1">
    <source>
        <dbReference type="Pfam" id="PF00078"/>
    </source>
</evidence>
<accession>A0A392QT20</accession>
<protein>
    <submittedName>
        <fullName evidence="2">LINE-1 reverse transcriptase like</fullName>
    </submittedName>
</protein>
<dbReference type="PANTHER" id="PTHR46890:SF49">
    <property type="entry name" value="RNA-DIRECTED DNA POLYMERASE"/>
    <property type="match status" value="1"/>
</dbReference>
<feature type="non-terminal residue" evidence="2">
    <location>
        <position position="148"/>
    </location>
</feature>
<keyword evidence="2" id="KW-0808">Transferase</keyword>